<protein>
    <submittedName>
        <fullName evidence="1">Uncharacterized protein</fullName>
    </submittedName>
</protein>
<keyword evidence="2" id="KW-1185">Reference proteome</keyword>
<dbReference type="Proteomes" id="UP000005237">
    <property type="component" value="Unassembled WGS sequence"/>
</dbReference>
<reference evidence="2" key="1">
    <citation type="submission" date="2010-08" db="EMBL/GenBank/DDBJ databases">
        <authorList>
            <consortium name="Caenorhabditis japonica Sequencing Consortium"/>
            <person name="Wilson R.K."/>
        </authorList>
    </citation>
    <scope>NUCLEOTIDE SEQUENCE [LARGE SCALE GENOMIC DNA]</scope>
    <source>
        <strain evidence="2">DF5081</strain>
    </source>
</reference>
<proteinExistence type="predicted"/>
<sequence>GVTFDPSRIQQCAQKLAGEARDRKRDGCTVASTAVASLVYEKNTNCLLFDELVLEKLHEKISKEAVKNPEAVIAKLEKVRTALFSNGLNAHFIADVDAIDQKLMSGEQWSWVTADARFGKGDRFTASAGEGVKPSLGKQLLIGVGGSESSFIYQTGFLDADWNSDVLIPTMVFGQYLSQCEGPLWRAIRGDGLAYGANIFVKPDRKQITLSLYRCAQPALAYERTRDIIVMGDLCHRIWNLTSEEMVKIGGPPMSRVFDESSFVRSIAVHPSKLGEMKKAFPGSTKVKISDLQFAC</sequence>
<accession>A0A8R1E177</accession>
<dbReference type="PANTHER" id="PTHR43016:SF16">
    <property type="entry name" value="METALLOPROTEASE, PUTATIVE (AFU_ORTHOLOGUE AFUA_4G07610)-RELATED"/>
    <property type="match status" value="1"/>
</dbReference>
<dbReference type="SUPFAM" id="SSF63411">
    <property type="entry name" value="LuxS/MPP-like metallohydrolase"/>
    <property type="match status" value="1"/>
</dbReference>
<evidence type="ECO:0000313" key="2">
    <source>
        <dbReference type="Proteomes" id="UP000005237"/>
    </source>
</evidence>
<evidence type="ECO:0000313" key="1">
    <source>
        <dbReference type="EnsemblMetazoa" id="CJA18172a.1"/>
    </source>
</evidence>
<name>A0A8R1E177_CAEJA</name>
<reference evidence="1" key="2">
    <citation type="submission" date="2022-06" db="UniProtKB">
        <authorList>
            <consortium name="EnsemblMetazoa"/>
        </authorList>
    </citation>
    <scope>IDENTIFICATION</scope>
    <source>
        <strain evidence="1">DF5081</strain>
    </source>
</reference>
<dbReference type="AlphaFoldDB" id="A0A8R1E177"/>
<dbReference type="EnsemblMetazoa" id="CJA18172a.1">
    <property type="protein sequence ID" value="CJA18172a.1"/>
    <property type="gene ID" value="WBGene00137375"/>
</dbReference>
<dbReference type="PANTHER" id="PTHR43016">
    <property type="entry name" value="PRESEQUENCE PROTEASE"/>
    <property type="match status" value="1"/>
</dbReference>
<organism evidence="1 2">
    <name type="scientific">Caenorhabditis japonica</name>
    <dbReference type="NCBI Taxonomy" id="281687"/>
    <lineage>
        <taxon>Eukaryota</taxon>
        <taxon>Metazoa</taxon>
        <taxon>Ecdysozoa</taxon>
        <taxon>Nematoda</taxon>
        <taxon>Chromadorea</taxon>
        <taxon>Rhabditida</taxon>
        <taxon>Rhabditina</taxon>
        <taxon>Rhabditomorpha</taxon>
        <taxon>Rhabditoidea</taxon>
        <taxon>Rhabditidae</taxon>
        <taxon>Peloderinae</taxon>
        <taxon>Caenorhabditis</taxon>
    </lineage>
</organism>
<dbReference type="Gene3D" id="3.30.830.10">
    <property type="entry name" value="Metalloenzyme, LuxS/M16 peptidase-like"/>
    <property type="match status" value="1"/>
</dbReference>
<dbReference type="GO" id="GO:0046872">
    <property type="term" value="F:metal ion binding"/>
    <property type="evidence" value="ECO:0007669"/>
    <property type="project" value="InterPro"/>
</dbReference>
<dbReference type="InterPro" id="IPR011249">
    <property type="entry name" value="Metalloenz_LuxS/M16"/>
</dbReference>